<sequence length="202" mass="22166">MKGPKFEDDEAVAAVEQKYLGAQAILNATGPREVMDLGNSWAGRLDGAVSFPTLNVIAAGKDSGTSSRKFWGPTRKLLSGGPGVNSELAVNSHPKILKTTWRELRSIERRVCICEVSRKDRCRNSDVRERCGSKEDVVTRVERGTLRWFGRLERMNGSRRTQQIYRANACDEKENCLSPSEAHPAAAAALDGHAHVAFDALG</sequence>
<evidence type="ECO:0000313" key="2">
    <source>
        <dbReference type="Proteomes" id="UP000299102"/>
    </source>
</evidence>
<keyword evidence="2" id="KW-1185">Reference proteome</keyword>
<gene>
    <name evidence="1" type="ORF">EVAR_55346_1</name>
</gene>
<dbReference type="OrthoDB" id="550012at2759"/>
<dbReference type="Proteomes" id="UP000299102">
    <property type="component" value="Unassembled WGS sequence"/>
</dbReference>
<organism evidence="1 2">
    <name type="scientific">Eumeta variegata</name>
    <name type="common">Bagworm moth</name>
    <name type="synonym">Eumeta japonica</name>
    <dbReference type="NCBI Taxonomy" id="151549"/>
    <lineage>
        <taxon>Eukaryota</taxon>
        <taxon>Metazoa</taxon>
        <taxon>Ecdysozoa</taxon>
        <taxon>Arthropoda</taxon>
        <taxon>Hexapoda</taxon>
        <taxon>Insecta</taxon>
        <taxon>Pterygota</taxon>
        <taxon>Neoptera</taxon>
        <taxon>Endopterygota</taxon>
        <taxon>Lepidoptera</taxon>
        <taxon>Glossata</taxon>
        <taxon>Ditrysia</taxon>
        <taxon>Tineoidea</taxon>
        <taxon>Psychidae</taxon>
        <taxon>Oiketicinae</taxon>
        <taxon>Eumeta</taxon>
    </lineage>
</organism>
<proteinExistence type="predicted"/>
<evidence type="ECO:0000313" key="1">
    <source>
        <dbReference type="EMBL" id="GBP74848.1"/>
    </source>
</evidence>
<dbReference type="AlphaFoldDB" id="A0A4C1YFL5"/>
<reference evidence="1 2" key="1">
    <citation type="journal article" date="2019" name="Commun. Biol.">
        <title>The bagworm genome reveals a unique fibroin gene that provides high tensile strength.</title>
        <authorList>
            <person name="Kono N."/>
            <person name="Nakamura H."/>
            <person name="Ohtoshi R."/>
            <person name="Tomita M."/>
            <person name="Numata K."/>
            <person name="Arakawa K."/>
        </authorList>
    </citation>
    <scope>NUCLEOTIDE SEQUENCE [LARGE SCALE GENOMIC DNA]</scope>
</reference>
<protein>
    <submittedName>
        <fullName evidence="1">Uncharacterized protein</fullName>
    </submittedName>
</protein>
<comment type="caution">
    <text evidence="1">The sequence shown here is derived from an EMBL/GenBank/DDBJ whole genome shotgun (WGS) entry which is preliminary data.</text>
</comment>
<accession>A0A4C1YFL5</accession>
<dbReference type="EMBL" id="BGZK01001225">
    <property type="protein sequence ID" value="GBP74848.1"/>
    <property type="molecule type" value="Genomic_DNA"/>
</dbReference>
<name>A0A4C1YFL5_EUMVA</name>